<dbReference type="Proteomes" id="UP000068137">
    <property type="component" value="Chromosome"/>
</dbReference>
<dbReference type="OrthoDB" id="3264463at2"/>
<organism evidence="2 3">
    <name type="scientific">Lawsonella clevelandensis</name>
    <dbReference type="NCBI Taxonomy" id="1528099"/>
    <lineage>
        <taxon>Bacteria</taxon>
        <taxon>Bacillati</taxon>
        <taxon>Actinomycetota</taxon>
        <taxon>Actinomycetes</taxon>
        <taxon>Mycobacteriales</taxon>
        <taxon>Lawsonellaceae</taxon>
        <taxon>Lawsonella</taxon>
    </lineage>
</organism>
<dbReference type="PATRIC" id="fig|1562462.4.peg.153"/>
<dbReference type="Pfam" id="PF13830">
    <property type="entry name" value="DUF4192"/>
    <property type="match status" value="1"/>
</dbReference>
<evidence type="ECO:0008006" key="4">
    <source>
        <dbReference type="Google" id="ProtNLM"/>
    </source>
</evidence>
<name>A0A0M4MB83_9ACTN</name>
<evidence type="ECO:0000256" key="1">
    <source>
        <dbReference type="SAM" id="MobiDB-lite"/>
    </source>
</evidence>
<accession>A0A0M4MB83</accession>
<sequence length="373" mass="40972">MHYTISSPGHLIAQLPHFFGFDVCDSLVVMTTSGVTHALGPLLRVDIPKPGKTTETRRTVTAALRCLADREFGELVIILVSSDWTAQGAAQADAIDEVCEEVAYSVGFIIKDFYMARHCHPGGYWVSLYTGDKGPIPTVIPIETVSTGCIGAAVLPQQQREMTTGGASTAVNSIKSGPDSTTSPERQKKHSSAGLPSLMSREETQEWVAARTTDLSHLAEWEVRAESLALRSVPSGKELRQILQTTPTHSVQAPSAVVMRQFFLRSIESCQGADGLIALLADRDADQWAEWMWELIPSVDLAMRSYLLLTLAFWYYIHGDGFRAHTMLDQAATIDPQCVEIRSLQQLLAMCIEPKALRKVVDEIAESLWEEGA</sequence>
<feature type="compositionally biased region" description="Polar residues" evidence="1">
    <location>
        <begin position="161"/>
        <end position="184"/>
    </location>
</feature>
<protein>
    <recommendedName>
        <fullName evidence="4">DUF4192 domain-containing protein</fullName>
    </recommendedName>
</protein>
<dbReference type="RefSeq" id="WP_053961385.1">
    <property type="nucleotide sequence ID" value="NZ_CP012390.1"/>
</dbReference>
<reference evidence="2 3" key="1">
    <citation type="journal article" date="2015" name="Genome Announc.">
        <title>Complete Genome Sequences for Two Strains of a Novel Fastidious, Partially Acid-Fast, Gram-Positive Corynebacterineae Bacterium, Derived from Human Clinical Samples.</title>
        <authorList>
            <person name="Nicholson A.C."/>
            <person name="Bell M."/>
            <person name="Humrighouse B.W."/>
            <person name="McQuiston J.R."/>
        </authorList>
    </citation>
    <scope>NUCLEOTIDE SEQUENCE [LARGE SCALE GENOMIC DNA]</scope>
    <source>
        <strain evidence="2 3">X1698</strain>
    </source>
</reference>
<dbReference type="InterPro" id="IPR025447">
    <property type="entry name" value="DUF4192"/>
</dbReference>
<dbReference type="EMBL" id="CP012390">
    <property type="protein sequence ID" value="ALE18496.1"/>
    <property type="molecule type" value="Genomic_DNA"/>
</dbReference>
<feature type="region of interest" description="Disordered" evidence="1">
    <location>
        <begin position="161"/>
        <end position="197"/>
    </location>
</feature>
<evidence type="ECO:0000313" key="3">
    <source>
        <dbReference type="Proteomes" id="UP000068137"/>
    </source>
</evidence>
<dbReference type="KEGG" id="cbq:AL705_00755"/>
<proteinExistence type="predicted"/>
<dbReference type="AlphaFoldDB" id="A0A0M4MB83"/>
<gene>
    <name evidence="2" type="ORF">AL705_00755</name>
</gene>
<evidence type="ECO:0000313" key="2">
    <source>
        <dbReference type="EMBL" id="ALE18496.1"/>
    </source>
</evidence>